<evidence type="ECO:0000313" key="2">
    <source>
        <dbReference type="EMBL" id="GHG57225.1"/>
    </source>
</evidence>
<protein>
    <submittedName>
        <fullName evidence="2">Uncharacterized protein</fullName>
    </submittedName>
</protein>
<proteinExistence type="predicted"/>
<dbReference type="AlphaFoldDB" id="A0A919KCW7"/>
<dbReference type="EMBL" id="BNBF01000013">
    <property type="protein sequence ID" value="GHG57225.1"/>
    <property type="molecule type" value="Genomic_DNA"/>
</dbReference>
<reference evidence="3" key="1">
    <citation type="journal article" date="2019" name="Int. J. Syst. Evol. Microbiol.">
        <title>The Global Catalogue of Microorganisms (GCM) 10K type strain sequencing project: providing services to taxonomists for standard genome sequencing and annotation.</title>
        <authorList>
            <consortium name="The Broad Institute Genomics Platform"/>
            <consortium name="The Broad Institute Genome Sequencing Center for Infectious Disease"/>
            <person name="Wu L."/>
            <person name="Ma J."/>
        </authorList>
    </citation>
    <scope>NUCLEOTIDE SEQUENCE [LARGE SCALE GENOMIC DNA]</scope>
    <source>
        <strain evidence="3">JCM 4253</strain>
    </source>
</reference>
<keyword evidence="3" id="KW-1185">Reference proteome</keyword>
<gene>
    <name evidence="2" type="ORF">GCM10018980_43660</name>
</gene>
<accession>A0A919KCW7</accession>
<evidence type="ECO:0000313" key="3">
    <source>
        <dbReference type="Proteomes" id="UP000619355"/>
    </source>
</evidence>
<feature type="compositionally biased region" description="Polar residues" evidence="1">
    <location>
        <begin position="60"/>
        <end position="90"/>
    </location>
</feature>
<comment type="caution">
    <text evidence="2">The sequence shown here is derived from an EMBL/GenBank/DDBJ whole genome shotgun (WGS) entry which is preliminary data.</text>
</comment>
<feature type="region of interest" description="Disordered" evidence="1">
    <location>
        <begin position="1"/>
        <end position="28"/>
    </location>
</feature>
<name>A0A919KCW7_9ACTN</name>
<feature type="compositionally biased region" description="Low complexity" evidence="1">
    <location>
        <begin position="91"/>
        <end position="104"/>
    </location>
</feature>
<evidence type="ECO:0000256" key="1">
    <source>
        <dbReference type="SAM" id="MobiDB-lite"/>
    </source>
</evidence>
<feature type="region of interest" description="Disordered" evidence="1">
    <location>
        <begin position="60"/>
        <end position="113"/>
    </location>
</feature>
<organism evidence="2 3">
    <name type="scientific">Streptomyces capoamus</name>
    <dbReference type="NCBI Taxonomy" id="68183"/>
    <lineage>
        <taxon>Bacteria</taxon>
        <taxon>Bacillati</taxon>
        <taxon>Actinomycetota</taxon>
        <taxon>Actinomycetes</taxon>
        <taxon>Kitasatosporales</taxon>
        <taxon>Streptomycetaceae</taxon>
        <taxon>Streptomyces</taxon>
    </lineage>
</organism>
<sequence>MSAPTPMTVQAWAAPPVRPSSSATRLPAPTICATRYRTDTVTEETPAAIRTGRSLIRAATTSARVNRPQLRTSSATRNSTGSHATRNPTQYSSPSYPYSAMSPAIPRKEAADM</sequence>
<dbReference type="Proteomes" id="UP000619355">
    <property type="component" value="Unassembled WGS sequence"/>
</dbReference>